<accession>A0A7S1TJC5</accession>
<protein>
    <submittedName>
        <fullName evidence="1">Uncharacterized protein</fullName>
    </submittedName>
</protein>
<gene>
    <name evidence="1" type="ORF">CCAE0312_LOCUS8649</name>
</gene>
<dbReference type="AlphaFoldDB" id="A0A7S1TJC5"/>
<dbReference type="EMBL" id="HBGH01015505">
    <property type="protein sequence ID" value="CAD9236553.1"/>
    <property type="molecule type" value="Transcribed_RNA"/>
</dbReference>
<organism evidence="1">
    <name type="scientific">Compsopogon caeruleus</name>
    <dbReference type="NCBI Taxonomy" id="31354"/>
    <lineage>
        <taxon>Eukaryota</taxon>
        <taxon>Rhodophyta</taxon>
        <taxon>Compsopogonophyceae</taxon>
        <taxon>Compsopogonales</taxon>
        <taxon>Compsopogonaceae</taxon>
        <taxon>Compsopogon</taxon>
    </lineage>
</organism>
<proteinExistence type="predicted"/>
<evidence type="ECO:0000313" key="1">
    <source>
        <dbReference type="EMBL" id="CAD9236553.1"/>
    </source>
</evidence>
<sequence length="108" mass="12381">MGQSCKVSPFDCFWCSLSFREDRWSSTGAVDGFPVNGFPEVGWNSVEPFDGAEEEKWRWKWTWSGCEECDFAVVEIDVFDLNESLDGSVKHGRFFSGVFWEDTQEGVD</sequence>
<name>A0A7S1TJC5_9RHOD</name>
<reference evidence="1" key="1">
    <citation type="submission" date="2021-01" db="EMBL/GenBank/DDBJ databases">
        <authorList>
            <person name="Corre E."/>
            <person name="Pelletier E."/>
            <person name="Niang G."/>
            <person name="Scheremetjew M."/>
            <person name="Finn R."/>
            <person name="Kale V."/>
            <person name="Holt S."/>
            <person name="Cochrane G."/>
            <person name="Meng A."/>
            <person name="Brown T."/>
            <person name="Cohen L."/>
        </authorList>
    </citation>
    <scope>NUCLEOTIDE SEQUENCE</scope>
    <source>
        <strain evidence="1">SAG 36.94</strain>
    </source>
</reference>